<name>A0A0S8FXR8_UNCW3</name>
<evidence type="ECO:0000259" key="5">
    <source>
        <dbReference type="PROSITE" id="PS50893"/>
    </source>
</evidence>
<dbReference type="FunFam" id="3.40.50.300:FF:000032">
    <property type="entry name" value="Export ABC transporter ATP-binding protein"/>
    <property type="match status" value="1"/>
</dbReference>
<dbReference type="Pfam" id="PF00005">
    <property type="entry name" value="ABC_tran"/>
    <property type="match status" value="1"/>
</dbReference>
<keyword evidence="3" id="KW-0547">Nucleotide-binding</keyword>
<dbReference type="PANTHER" id="PTHR42798">
    <property type="entry name" value="LIPOPROTEIN-RELEASING SYSTEM ATP-BINDING PROTEIN LOLD"/>
    <property type="match status" value="1"/>
</dbReference>
<comment type="caution">
    <text evidence="6">The sequence shown here is derived from an EMBL/GenBank/DDBJ whole genome shotgun (WGS) entry which is preliminary data.</text>
</comment>
<dbReference type="InterPro" id="IPR003593">
    <property type="entry name" value="AAA+_ATPase"/>
</dbReference>
<evidence type="ECO:0000256" key="4">
    <source>
        <dbReference type="ARBA" id="ARBA00022840"/>
    </source>
</evidence>
<organism evidence="6 7">
    <name type="scientific">candidate division WOR_3 bacterium SM23_42</name>
    <dbReference type="NCBI Taxonomy" id="1703779"/>
    <lineage>
        <taxon>Bacteria</taxon>
        <taxon>Bacteria division WOR-3</taxon>
    </lineage>
</organism>
<dbReference type="AlphaFoldDB" id="A0A0S8FXR8"/>
<proteinExistence type="inferred from homology"/>
<dbReference type="GO" id="GO:0022857">
    <property type="term" value="F:transmembrane transporter activity"/>
    <property type="evidence" value="ECO:0007669"/>
    <property type="project" value="UniProtKB-ARBA"/>
</dbReference>
<evidence type="ECO:0000256" key="1">
    <source>
        <dbReference type="ARBA" id="ARBA00005417"/>
    </source>
</evidence>
<dbReference type="InterPro" id="IPR017871">
    <property type="entry name" value="ABC_transporter-like_CS"/>
</dbReference>
<dbReference type="CDD" id="cd03255">
    <property type="entry name" value="ABC_MJ0796_LolCDE_FtsE"/>
    <property type="match status" value="1"/>
</dbReference>
<gene>
    <name evidence="6" type="ORF">AMJ83_00320</name>
</gene>
<evidence type="ECO:0000256" key="2">
    <source>
        <dbReference type="ARBA" id="ARBA00022448"/>
    </source>
</evidence>
<evidence type="ECO:0000313" key="7">
    <source>
        <dbReference type="Proteomes" id="UP000051373"/>
    </source>
</evidence>
<keyword evidence="2" id="KW-0813">Transport</keyword>
<dbReference type="STRING" id="1703779.AMJ83_00320"/>
<dbReference type="GO" id="GO:0005524">
    <property type="term" value="F:ATP binding"/>
    <property type="evidence" value="ECO:0007669"/>
    <property type="project" value="UniProtKB-KW"/>
</dbReference>
<feature type="domain" description="ABC transporter" evidence="5">
    <location>
        <begin position="10"/>
        <end position="242"/>
    </location>
</feature>
<reference evidence="6 7" key="1">
    <citation type="journal article" date="2015" name="Microbiome">
        <title>Genomic resolution of linkages in carbon, nitrogen, and sulfur cycling among widespread estuary sediment bacteria.</title>
        <authorList>
            <person name="Baker B.J."/>
            <person name="Lazar C.S."/>
            <person name="Teske A.P."/>
            <person name="Dick G.J."/>
        </authorList>
    </citation>
    <scope>NUCLEOTIDE SEQUENCE [LARGE SCALE GENOMIC DNA]</scope>
    <source>
        <strain evidence="6">SM23_42</strain>
    </source>
</reference>
<dbReference type="Gene3D" id="3.40.50.300">
    <property type="entry name" value="P-loop containing nucleotide triphosphate hydrolases"/>
    <property type="match status" value="1"/>
</dbReference>
<dbReference type="SUPFAM" id="SSF52540">
    <property type="entry name" value="P-loop containing nucleoside triphosphate hydrolases"/>
    <property type="match status" value="1"/>
</dbReference>
<dbReference type="GO" id="GO:0016887">
    <property type="term" value="F:ATP hydrolysis activity"/>
    <property type="evidence" value="ECO:0007669"/>
    <property type="project" value="InterPro"/>
</dbReference>
<accession>A0A0S8FXR8</accession>
<protein>
    <submittedName>
        <fullName evidence="6">ABC transporter</fullName>
    </submittedName>
</protein>
<dbReference type="PANTHER" id="PTHR42798:SF7">
    <property type="entry name" value="ALPHA-D-RIBOSE 1-METHYLPHOSPHONATE 5-TRIPHOSPHATE SYNTHASE SUBUNIT PHNL"/>
    <property type="match status" value="1"/>
</dbReference>
<evidence type="ECO:0000256" key="3">
    <source>
        <dbReference type="ARBA" id="ARBA00022741"/>
    </source>
</evidence>
<dbReference type="SMART" id="SM00382">
    <property type="entry name" value="AAA"/>
    <property type="match status" value="1"/>
</dbReference>
<dbReference type="GO" id="GO:0098796">
    <property type="term" value="C:membrane protein complex"/>
    <property type="evidence" value="ECO:0007669"/>
    <property type="project" value="UniProtKB-ARBA"/>
</dbReference>
<dbReference type="Proteomes" id="UP000051373">
    <property type="component" value="Unassembled WGS sequence"/>
</dbReference>
<evidence type="ECO:0000313" key="6">
    <source>
        <dbReference type="EMBL" id="KPK64683.1"/>
    </source>
</evidence>
<comment type="similarity">
    <text evidence="1">Belongs to the ABC transporter superfamily.</text>
</comment>
<dbReference type="PROSITE" id="PS50893">
    <property type="entry name" value="ABC_TRANSPORTER_2"/>
    <property type="match status" value="1"/>
</dbReference>
<dbReference type="InterPro" id="IPR017911">
    <property type="entry name" value="MacB-like_ATP-bd"/>
</dbReference>
<dbReference type="EMBL" id="LJUJ01000001">
    <property type="protein sequence ID" value="KPK64683.1"/>
    <property type="molecule type" value="Genomic_DNA"/>
</dbReference>
<dbReference type="PATRIC" id="fig|1703779.3.peg.138"/>
<dbReference type="InterPro" id="IPR003439">
    <property type="entry name" value="ABC_transporter-like_ATP-bd"/>
</dbReference>
<keyword evidence="4" id="KW-0067">ATP-binding</keyword>
<dbReference type="PROSITE" id="PS00211">
    <property type="entry name" value="ABC_TRANSPORTER_1"/>
    <property type="match status" value="1"/>
</dbReference>
<dbReference type="InterPro" id="IPR027417">
    <property type="entry name" value="P-loop_NTPase"/>
</dbReference>
<sequence length="242" mass="26526">MSCDKGGVLVETINLYKDYKVGKVLFPALRGVSVKIEAAEFTAIAGPSGSGKTTLLNIIGCLDVPTKGDVLINGTNTNKLSSKEKATLRKNEIGFVFQTFNLIPVLTAYENVEIPLILLDMTQDKKRENIISILEEVGLGEYINRRPNEMSGGQQQRVAIARALVKNPSMVLADEPTANLDSTTAKEILGLMKELNEKHKTTFIFSTHDQLVMDYAQRIIRLRDGKVVADKTKKSEGPGDSS</sequence>